<protein>
    <submittedName>
        <fullName evidence="3">Protein-tyrosine-phosphatase</fullName>
    </submittedName>
</protein>
<comment type="caution">
    <text evidence="3">The sequence shown here is derived from an EMBL/GenBank/DDBJ whole genome shotgun (WGS) entry which is preliminary data.</text>
</comment>
<dbReference type="PANTHER" id="PTHR31126:SF1">
    <property type="entry name" value="TYROSINE SPECIFIC PROTEIN PHOSPHATASES DOMAIN-CONTAINING PROTEIN"/>
    <property type="match status" value="1"/>
</dbReference>
<evidence type="ECO:0000313" key="3">
    <source>
        <dbReference type="EMBL" id="RAI60457.1"/>
    </source>
</evidence>
<dbReference type="InterPro" id="IPR026893">
    <property type="entry name" value="Tyr/Ser_Pase_IphP-type"/>
</dbReference>
<feature type="domain" description="Tyrosine specific protein phosphatases" evidence="2">
    <location>
        <begin position="143"/>
        <end position="198"/>
    </location>
</feature>
<dbReference type="InterPro" id="IPR029021">
    <property type="entry name" value="Prot-tyrosine_phosphatase-like"/>
</dbReference>
<reference evidence="4" key="1">
    <citation type="submission" date="2018-06" db="EMBL/GenBank/DDBJ databases">
        <authorList>
            <person name="Khan S.A."/>
        </authorList>
    </citation>
    <scope>NUCLEOTIDE SEQUENCE [LARGE SCALE GENOMIC DNA]</scope>
    <source>
        <strain evidence="4">DB-1506</strain>
    </source>
</reference>
<dbReference type="SUPFAM" id="SSF52799">
    <property type="entry name" value="(Phosphotyrosine protein) phosphatases II"/>
    <property type="match status" value="1"/>
</dbReference>
<name>A0A327MCS4_9PROT</name>
<evidence type="ECO:0000313" key="4">
    <source>
        <dbReference type="Proteomes" id="UP000249065"/>
    </source>
</evidence>
<dbReference type="InterPro" id="IPR000387">
    <property type="entry name" value="Tyr_Pase_dom"/>
</dbReference>
<comment type="similarity">
    <text evidence="1">Belongs to the protein-tyrosine phosphatase family.</text>
</comment>
<keyword evidence="4" id="KW-1185">Reference proteome</keyword>
<evidence type="ECO:0000259" key="2">
    <source>
        <dbReference type="PROSITE" id="PS50056"/>
    </source>
</evidence>
<dbReference type="Proteomes" id="UP000249065">
    <property type="component" value="Unassembled WGS sequence"/>
</dbReference>
<dbReference type="Pfam" id="PF13350">
    <property type="entry name" value="Y_phosphatase3"/>
    <property type="match status" value="1"/>
</dbReference>
<dbReference type="EMBL" id="QLIX01000002">
    <property type="protein sequence ID" value="RAI60457.1"/>
    <property type="molecule type" value="Genomic_DNA"/>
</dbReference>
<dbReference type="InterPro" id="IPR016130">
    <property type="entry name" value="Tyr_Pase_AS"/>
</dbReference>
<dbReference type="PANTHER" id="PTHR31126">
    <property type="entry name" value="TYROSINE-PROTEIN PHOSPHATASE"/>
    <property type="match status" value="1"/>
</dbReference>
<dbReference type="PROSITE" id="PS50056">
    <property type="entry name" value="TYR_PHOSPHATASE_2"/>
    <property type="match status" value="1"/>
</dbReference>
<dbReference type="GO" id="GO:0004721">
    <property type="term" value="F:phosphoprotein phosphatase activity"/>
    <property type="evidence" value="ECO:0007669"/>
    <property type="project" value="InterPro"/>
</dbReference>
<accession>A0A327MCS4</accession>
<organism evidence="3 4">
    <name type="scientific">Roseicella frigidaeris</name>
    <dbReference type="NCBI Taxonomy" id="2230885"/>
    <lineage>
        <taxon>Bacteria</taxon>
        <taxon>Pseudomonadati</taxon>
        <taxon>Pseudomonadota</taxon>
        <taxon>Alphaproteobacteria</taxon>
        <taxon>Acetobacterales</taxon>
        <taxon>Roseomonadaceae</taxon>
        <taxon>Roseicella</taxon>
    </lineage>
</organism>
<dbReference type="OrthoDB" id="9814896at2"/>
<dbReference type="AlphaFoldDB" id="A0A327MCS4"/>
<evidence type="ECO:0000256" key="1">
    <source>
        <dbReference type="ARBA" id="ARBA00009580"/>
    </source>
</evidence>
<dbReference type="Gene3D" id="3.90.190.10">
    <property type="entry name" value="Protein tyrosine phosphatase superfamily"/>
    <property type="match status" value="1"/>
</dbReference>
<proteinExistence type="inferred from homology"/>
<dbReference type="PROSITE" id="PS00383">
    <property type="entry name" value="TYR_PHOSPHATASE_1"/>
    <property type="match status" value="1"/>
</dbReference>
<sequence>MPPAGPRRRGPAEGEAIVTSTVQDLPRAVALEGASNLRDLGGWPVADGRHVRRGLIYRSASLANLTEADQARVAGLGLRTVCDLRGEREAALRPSRLPSGAERVHLPIEPTVGASLRDLLHREEATGEDVVSLLRRAYLDYLARFIGVYRQVFALLLEPGRPALLFHCSAGKDRTGVGAALVLTALGASRQTVLEDYRATDRLWRRDHSLPEGTPKPLADALLSTHPELLEETLDRAIAAHGGLPLLLEQGLGLDAARLGALRDAYLE</sequence>
<gene>
    <name evidence="3" type="ORF">DOO78_05175</name>
</gene>